<dbReference type="EMBL" id="JAJSOF020000013">
    <property type="protein sequence ID" value="KAJ4443044.1"/>
    <property type="molecule type" value="Genomic_DNA"/>
</dbReference>
<feature type="transmembrane region" description="Helical" evidence="5">
    <location>
        <begin position="121"/>
        <end position="142"/>
    </location>
</feature>
<sequence>MAEQEPLQLPAQCEGRSSVSYRAVTVEPALFLVALSMSLSGAVLTQLFLVRSCEITLEMNISTCALLISHPDLPAAREVEAQSQPHAAVLQMAKMLIEACIPTVLSLFLGPWSDLHGRKPLLLWPILGFSVMFFMYTGFSLITSLPPHFLLLSSLPIAFSGGFISIISSAFSFMSDITVPEKRASRMGLLDAGLFSGFLVGTYGSAHLFSIAGQFGYVAVFATCAICCLIAFFYTWFCIEESVPQRQLDCNSSGLSGLFDRRLFFNMMHTCSKRREHYGRAIIFLVISAVSTSVITMEGEAAVVYLFTRNKFEWDIHKHTTFSTVSMLVIVLGCMFGLFGGVTGPLGRSIMSKTVPQQHV</sequence>
<name>A0ABQ8TAP7_PERAM</name>
<keyword evidence="7" id="KW-1185">Reference proteome</keyword>
<dbReference type="InterPro" id="IPR011701">
    <property type="entry name" value="MFS"/>
</dbReference>
<keyword evidence="2 5" id="KW-0812">Transmembrane</keyword>
<evidence type="ECO:0000256" key="3">
    <source>
        <dbReference type="ARBA" id="ARBA00022989"/>
    </source>
</evidence>
<evidence type="ECO:0000256" key="5">
    <source>
        <dbReference type="SAM" id="Phobius"/>
    </source>
</evidence>
<gene>
    <name evidence="6" type="ORF">ANN_04694</name>
</gene>
<dbReference type="Proteomes" id="UP001148838">
    <property type="component" value="Unassembled WGS sequence"/>
</dbReference>
<comment type="caution">
    <text evidence="6">The sequence shown here is derived from an EMBL/GenBank/DDBJ whole genome shotgun (WGS) entry which is preliminary data.</text>
</comment>
<evidence type="ECO:0000256" key="4">
    <source>
        <dbReference type="ARBA" id="ARBA00023136"/>
    </source>
</evidence>
<feature type="transmembrane region" description="Helical" evidence="5">
    <location>
        <begin position="327"/>
        <end position="347"/>
    </location>
</feature>
<feature type="transmembrane region" description="Helical" evidence="5">
    <location>
        <begin position="282"/>
        <end position="307"/>
    </location>
</feature>
<feature type="non-terminal residue" evidence="6">
    <location>
        <position position="360"/>
    </location>
</feature>
<dbReference type="PANTHER" id="PTHR23507">
    <property type="entry name" value="ZGC:174356"/>
    <property type="match status" value="1"/>
</dbReference>
<dbReference type="PANTHER" id="PTHR23507:SF39">
    <property type="entry name" value="GH23453P-RELATED"/>
    <property type="match status" value="1"/>
</dbReference>
<comment type="subcellular location">
    <subcellularLocation>
        <location evidence="1">Membrane</location>
        <topology evidence="1">Multi-pass membrane protein</topology>
    </subcellularLocation>
</comment>
<feature type="transmembrane region" description="Helical" evidence="5">
    <location>
        <begin position="148"/>
        <end position="167"/>
    </location>
</feature>
<dbReference type="SUPFAM" id="SSF103473">
    <property type="entry name" value="MFS general substrate transporter"/>
    <property type="match status" value="1"/>
</dbReference>
<evidence type="ECO:0000256" key="1">
    <source>
        <dbReference type="ARBA" id="ARBA00004141"/>
    </source>
</evidence>
<proteinExistence type="predicted"/>
<accession>A0ABQ8TAP7</accession>
<evidence type="ECO:0000256" key="2">
    <source>
        <dbReference type="ARBA" id="ARBA00022692"/>
    </source>
</evidence>
<evidence type="ECO:0008006" key="8">
    <source>
        <dbReference type="Google" id="ProtNLM"/>
    </source>
</evidence>
<keyword evidence="3 5" id="KW-1133">Transmembrane helix</keyword>
<feature type="transmembrane region" description="Helical" evidence="5">
    <location>
        <begin position="215"/>
        <end position="237"/>
    </location>
</feature>
<dbReference type="Pfam" id="PF07690">
    <property type="entry name" value="MFS_1"/>
    <property type="match status" value="1"/>
</dbReference>
<dbReference type="Gene3D" id="1.20.1250.20">
    <property type="entry name" value="MFS general substrate transporter like domains"/>
    <property type="match status" value="1"/>
</dbReference>
<keyword evidence="4 5" id="KW-0472">Membrane</keyword>
<protein>
    <recommendedName>
        <fullName evidence="8">Proton-coupled folate transporter</fullName>
    </recommendedName>
</protein>
<feature type="transmembrane region" description="Helical" evidence="5">
    <location>
        <begin position="188"/>
        <end position="209"/>
    </location>
</feature>
<feature type="transmembrane region" description="Helical" evidence="5">
    <location>
        <begin position="29"/>
        <end position="50"/>
    </location>
</feature>
<evidence type="ECO:0000313" key="6">
    <source>
        <dbReference type="EMBL" id="KAJ4443044.1"/>
    </source>
</evidence>
<organism evidence="6 7">
    <name type="scientific">Periplaneta americana</name>
    <name type="common">American cockroach</name>
    <name type="synonym">Blatta americana</name>
    <dbReference type="NCBI Taxonomy" id="6978"/>
    <lineage>
        <taxon>Eukaryota</taxon>
        <taxon>Metazoa</taxon>
        <taxon>Ecdysozoa</taxon>
        <taxon>Arthropoda</taxon>
        <taxon>Hexapoda</taxon>
        <taxon>Insecta</taxon>
        <taxon>Pterygota</taxon>
        <taxon>Neoptera</taxon>
        <taxon>Polyneoptera</taxon>
        <taxon>Dictyoptera</taxon>
        <taxon>Blattodea</taxon>
        <taxon>Blattoidea</taxon>
        <taxon>Blattidae</taxon>
        <taxon>Blattinae</taxon>
        <taxon>Periplaneta</taxon>
    </lineage>
</organism>
<evidence type="ECO:0000313" key="7">
    <source>
        <dbReference type="Proteomes" id="UP001148838"/>
    </source>
</evidence>
<reference evidence="6 7" key="1">
    <citation type="journal article" date="2022" name="Allergy">
        <title>Genome assembly and annotation of Periplaneta americana reveal a comprehensive cockroach allergen profile.</title>
        <authorList>
            <person name="Wang L."/>
            <person name="Xiong Q."/>
            <person name="Saelim N."/>
            <person name="Wang L."/>
            <person name="Nong W."/>
            <person name="Wan A.T."/>
            <person name="Shi M."/>
            <person name="Liu X."/>
            <person name="Cao Q."/>
            <person name="Hui J.H.L."/>
            <person name="Sookrung N."/>
            <person name="Leung T.F."/>
            <person name="Tungtrongchitr A."/>
            <person name="Tsui S.K.W."/>
        </authorList>
    </citation>
    <scope>NUCLEOTIDE SEQUENCE [LARGE SCALE GENOMIC DNA]</scope>
    <source>
        <strain evidence="6">PWHHKU_190912</strain>
    </source>
</reference>
<dbReference type="InterPro" id="IPR036259">
    <property type="entry name" value="MFS_trans_sf"/>
</dbReference>